<dbReference type="PANTHER" id="PTHR43395">
    <property type="entry name" value="SENSOR HISTIDINE KINASE CHEA"/>
    <property type="match status" value="1"/>
</dbReference>
<protein>
    <recommendedName>
        <fullName evidence="2">histidine kinase</fullName>
        <ecNumber evidence="2">2.7.13.3</ecNumber>
    </recommendedName>
</protein>
<dbReference type="InterPro" id="IPR051315">
    <property type="entry name" value="Bact_Chemotaxis_CheA"/>
</dbReference>
<dbReference type="AlphaFoldDB" id="A0A3B1D332"/>
<feature type="domain" description="CheW-like" evidence="3">
    <location>
        <begin position="93"/>
        <end position="228"/>
    </location>
</feature>
<dbReference type="SUPFAM" id="SSF50341">
    <property type="entry name" value="CheW-like"/>
    <property type="match status" value="1"/>
</dbReference>
<evidence type="ECO:0000256" key="2">
    <source>
        <dbReference type="ARBA" id="ARBA00012438"/>
    </source>
</evidence>
<dbReference type="GO" id="GO:0007165">
    <property type="term" value="P:signal transduction"/>
    <property type="evidence" value="ECO:0007669"/>
    <property type="project" value="InterPro"/>
</dbReference>
<dbReference type="Pfam" id="PF01584">
    <property type="entry name" value="CheW"/>
    <property type="match status" value="1"/>
</dbReference>
<dbReference type="InterPro" id="IPR036061">
    <property type="entry name" value="CheW-like_dom_sf"/>
</dbReference>
<dbReference type="SMART" id="SM00260">
    <property type="entry name" value="CheW"/>
    <property type="match status" value="1"/>
</dbReference>
<dbReference type="Gene3D" id="3.30.565.10">
    <property type="entry name" value="Histidine kinase-like ATPase, C-terminal domain"/>
    <property type="match status" value="1"/>
</dbReference>
<dbReference type="EMBL" id="UOGB01000262">
    <property type="protein sequence ID" value="VAX23157.1"/>
    <property type="molecule type" value="Genomic_DNA"/>
</dbReference>
<evidence type="ECO:0000313" key="4">
    <source>
        <dbReference type="EMBL" id="VAX23157.1"/>
    </source>
</evidence>
<reference evidence="4" key="1">
    <citation type="submission" date="2018-06" db="EMBL/GenBank/DDBJ databases">
        <authorList>
            <person name="Zhirakovskaya E."/>
        </authorList>
    </citation>
    <scope>NUCLEOTIDE SEQUENCE</scope>
</reference>
<proteinExistence type="predicted"/>
<dbReference type="PROSITE" id="PS50851">
    <property type="entry name" value="CHEW"/>
    <property type="match status" value="1"/>
</dbReference>
<organism evidence="4">
    <name type="scientific">hydrothermal vent metagenome</name>
    <dbReference type="NCBI Taxonomy" id="652676"/>
    <lineage>
        <taxon>unclassified sequences</taxon>
        <taxon>metagenomes</taxon>
        <taxon>ecological metagenomes</taxon>
    </lineage>
</organism>
<evidence type="ECO:0000256" key="1">
    <source>
        <dbReference type="ARBA" id="ARBA00000085"/>
    </source>
</evidence>
<keyword evidence="4" id="KW-0418">Kinase</keyword>
<comment type="catalytic activity">
    <reaction evidence="1">
        <text>ATP + protein L-histidine = ADP + protein N-phospho-L-histidine.</text>
        <dbReference type="EC" id="2.7.13.3"/>
    </reaction>
</comment>
<dbReference type="PANTHER" id="PTHR43395:SF1">
    <property type="entry name" value="CHEMOTAXIS PROTEIN CHEA"/>
    <property type="match status" value="1"/>
</dbReference>
<dbReference type="GO" id="GO:0006935">
    <property type="term" value="P:chemotaxis"/>
    <property type="evidence" value="ECO:0007669"/>
    <property type="project" value="InterPro"/>
</dbReference>
<accession>A0A3B1D332</accession>
<dbReference type="SUPFAM" id="SSF55874">
    <property type="entry name" value="ATPase domain of HSP90 chaperone/DNA topoisomerase II/histidine kinase"/>
    <property type="match status" value="1"/>
</dbReference>
<evidence type="ECO:0000259" key="3">
    <source>
        <dbReference type="PROSITE" id="PS50851"/>
    </source>
</evidence>
<keyword evidence="4" id="KW-0808">Transferase</keyword>
<dbReference type="EC" id="2.7.13.3" evidence="2"/>
<gene>
    <name evidence="4" type="ORF">MNBD_NITROSPINAE03-2097</name>
</gene>
<dbReference type="InterPro" id="IPR002545">
    <property type="entry name" value="CheW-lke_dom"/>
</dbReference>
<feature type="non-terminal residue" evidence="4">
    <location>
        <position position="1"/>
    </location>
</feature>
<name>A0A3B1D332_9ZZZZ</name>
<sequence length="231" mass="25320">GVDVESVRRVAVSRGFASEEAASKFSERDALDILLQPGFSTADEVTETSGRGVGMDVLAASVHEMGGFIKLTNFPGEGLKINISIPLAYTTRVKLGLTLVVGSGIFLIPAENVRESFKADEDDITLVEGRGEAVKRWERIYPVVRLHNLFGVKPIYENIWDSICVLAESRGQTVCLIVDKILGQRQIVYKQLTVQTREPTVFDGVSILDESRMALILSVDGIVKQYHGKPA</sequence>
<dbReference type="Gene3D" id="2.30.30.40">
    <property type="entry name" value="SH3 Domains"/>
    <property type="match status" value="1"/>
</dbReference>
<dbReference type="GO" id="GO:0004673">
    <property type="term" value="F:protein histidine kinase activity"/>
    <property type="evidence" value="ECO:0007669"/>
    <property type="project" value="UniProtKB-EC"/>
</dbReference>
<dbReference type="InterPro" id="IPR036890">
    <property type="entry name" value="HATPase_C_sf"/>
</dbReference>